<dbReference type="CDD" id="cd05374">
    <property type="entry name" value="17beta-HSD-like_SDR_c"/>
    <property type="match status" value="1"/>
</dbReference>
<proteinExistence type="inferred from homology"/>
<dbReference type="PROSITE" id="PS00061">
    <property type="entry name" value="ADH_SHORT"/>
    <property type="match status" value="1"/>
</dbReference>
<evidence type="ECO:0000256" key="2">
    <source>
        <dbReference type="ARBA" id="ARBA00023002"/>
    </source>
</evidence>
<dbReference type="NCBIfam" id="NF005372">
    <property type="entry name" value="PRK06914.1"/>
    <property type="match status" value="1"/>
</dbReference>
<evidence type="ECO:0000313" key="5">
    <source>
        <dbReference type="Proteomes" id="UP001469365"/>
    </source>
</evidence>
<dbReference type="RefSeq" id="WP_341416312.1">
    <property type="nucleotide sequence ID" value="NZ_JBBPCC010000009.1"/>
</dbReference>
<protein>
    <submittedName>
        <fullName evidence="4">SDR family oxidoreductase</fullName>
    </submittedName>
</protein>
<dbReference type="InterPro" id="IPR036291">
    <property type="entry name" value="NAD(P)-bd_dom_sf"/>
</dbReference>
<gene>
    <name evidence="4" type="ORF">WMW72_14990</name>
</gene>
<keyword evidence="5" id="KW-1185">Reference proteome</keyword>
<dbReference type="SUPFAM" id="SSF51735">
    <property type="entry name" value="NAD(P)-binding Rossmann-fold domains"/>
    <property type="match status" value="1"/>
</dbReference>
<evidence type="ECO:0000313" key="4">
    <source>
        <dbReference type="EMBL" id="MEK8129210.1"/>
    </source>
</evidence>
<dbReference type="PANTHER" id="PTHR43976">
    <property type="entry name" value="SHORT CHAIN DEHYDROGENASE"/>
    <property type="match status" value="1"/>
</dbReference>
<dbReference type="PANTHER" id="PTHR43976:SF16">
    <property type="entry name" value="SHORT-CHAIN DEHYDROGENASE_REDUCTASE FAMILY PROTEIN"/>
    <property type="match status" value="1"/>
</dbReference>
<organism evidence="4 5">
    <name type="scientific">Paenibacillus filicis</name>
    <dbReference type="NCBI Taxonomy" id="669464"/>
    <lineage>
        <taxon>Bacteria</taxon>
        <taxon>Bacillati</taxon>
        <taxon>Bacillota</taxon>
        <taxon>Bacilli</taxon>
        <taxon>Bacillales</taxon>
        <taxon>Paenibacillaceae</taxon>
        <taxon>Paenibacillus</taxon>
    </lineage>
</organism>
<comment type="caution">
    <text evidence="4">The sequence shown here is derived from an EMBL/GenBank/DDBJ whole genome shotgun (WGS) entry which is preliminary data.</text>
</comment>
<dbReference type="Pfam" id="PF00106">
    <property type="entry name" value="adh_short"/>
    <property type="match status" value="1"/>
</dbReference>
<comment type="similarity">
    <text evidence="1 3">Belongs to the short-chain dehydrogenases/reductases (SDR) family.</text>
</comment>
<dbReference type="EMBL" id="JBBPCC010000009">
    <property type="protein sequence ID" value="MEK8129210.1"/>
    <property type="molecule type" value="Genomic_DNA"/>
</dbReference>
<evidence type="ECO:0000256" key="1">
    <source>
        <dbReference type="ARBA" id="ARBA00006484"/>
    </source>
</evidence>
<dbReference type="Proteomes" id="UP001469365">
    <property type="component" value="Unassembled WGS sequence"/>
</dbReference>
<sequence>MEKNREMKVALVTGASSGFGLLTAVSLAQSGYQVIATMRNPAAADVLLDRASQEGVTERIETALLDVTEPATIDAVVNAIRERYGRIDVLVNNAGFAVGGFIEDVPMEAFRKQLETNLFGLMTVTKSVLPMMREQRTGYVINVGSMSGRYAFPGYGAYAVSKFAVEGFSESLRLEMKPFGVHVVLLEPGAYRTAIWQKGFNTVYAPEGSAYGSRLERILEITRRTAESAPNPQEVADKIVSIVGISKPRFRYPLGKGSAFALLARGVVPWSWVERTLSRILK</sequence>
<dbReference type="InterPro" id="IPR020904">
    <property type="entry name" value="Sc_DH/Rdtase_CS"/>
</dbReference>
<dbReference type="Gene3D" id="3.40.50.720">
    <property type="entry name" value="NAD(P)-binding Rossmann-like Domain"/>
    <property type="match status" value="1"/>
</dbReference>
<dbReference type="PRINTS" id="PR00080">
    <property type="entry name" value="SDRFAMILY"/>
</dbReference>
<name>A0ABU9DMB2_9BACL</name>
<dbReference type="PRINTS" id="PR00081">
    <property type="entry name" value="GDHRDH"/>
</dbReference>
<reference evidence="4 5" key="1">
    <citation type="submission" date="2024-04" db="EMBL/GenBank/DDBJ databases">
        <title>draft genome sequnece of Paenibacillus filicis.</title>
        <authorList>
            <person name="Kim D.-U."/>
        </authorList>
    </citation>
    <scope>NUCLEOTIDE SEQUENCE [LARGE SCALE GENOMIC DNA]</scope>
    <source>
        <strain evidence="4 5">KACC14197</strain>
    </source>
</reference>
<dbReference type="InterPro" id="IPR051911">
    <property type="entry name" value="SDR_oxidoreductase"/>
</dbReference>
<dbReference type="InterPro" id="IPR002347">
    <property type="entry name" value="SDR_fam"/>
</dbReference>
<keyword evidence="2" id="KW-0560">Oxidoreductase</keyword>
<evidence type="ECO:0000256" key="3">
    <source>
        <dbReference type="RuleBase" id="RU000363"/>
    </source>
</evidence>
<accession>A0ABU9DMB2</accession>